<dbReference type="RefSeq" id="WP_147782683.1">
    <property type="nucleotide sequence ID" value="NZ_VRMG01000005.1"/>
</dbReference>
<dbReference type="InterPro" id="IPR002716">
    <property type="entry name" value="PIN_dom"/>
</dbReference>
<comment type="caution">
    <text evidence="6">The sequence shown here is derived from an EMBL/GenBank/DDBJ whole genome shotgun (WGS) entry which is preliminary data.</text>
</comment>
<evidence type="ECO:0000256" key="2">
    <source>
        <dbReference type="ARBA" id="ARBA00022723"/>
    </source>
</evidence>
<gene>
    <name evidence="6" type="ORF">FVP33_05760</name>
</gene>
<evidence type="ECO:0000256" key="1">
    <source>
        <dbReference type="ARBA" id="ARBA00022722"/>
    </source>
</evidence>
<evidence type="ECO:0000313" key="6">
    <source>
        <dbReference type="EMBL" id="TXN31097.1"/>
    </source>
</evidence>
<evidence type="ECO:0000256" key="4">
    <source>
        <dbReference type="ARBA" id="ARBA00022842"/>
    </source>
</evidence>
<dbReference type="GO" id="GO:0016787">
    <property type="term" value="F:hydrolase activity"/>
    <property type="evidence" value="ECO:0007669"/>
    <property type="project" value="UniProtKB-KW"/>
</dbReference>
<sequence>MNVFDASALLAYLRQEAGSDVVREKLRTGGLCGSANWAEVAQKVRSAGADWAVSRALLLSYDLSIEPVSQADAETAAVLWRAGSGLSLADRLCLALTQRVAGTVFTADVEWHGLPGVELIR</sequence>
<keyword evidence="3" id="KW-0378">Hydrolase</keyword>
<dbReference type="Gene3D" id="3.40.50.1010">
    <property type="entry name" value="5'-nuclease"/>
    <property type="match status" value="1"/>
</dbReference>
<keyword evidence="1" id="KW-0540">Nuclease</keyword>
<dbReference type="GO" id="GO:0004518">
    <property type="term" value="F:nuclease activity"/>
    <property type="evidence" value="ECO:0007669"/>
    <property type="project" value="UniProtKB-KW"/>
</dbReference>
<keyword evidence="4" id="KW-0460">Magnesium</keyword>
<accession>A0A5C8US81</accession>
<protein>
    <submittedName>
        <fullName evidence="6">Type II toxin-antitoxin system VapC family toxin</fullName>
    </submittedName>
</protein>
<dbReference type="EMBL" id="VRMG01000005">
    <property type="protein sequence ID" value="TXN31097.1"/>
    <property type="molecule type" value="Genomic_DNA"/>
</dbReference>
<reference evidence="6 7" key="1">
    <citation type="submission" date="2019-08" db="EMBL/GenBank/DDBJ databases">
        <title>Bacterial whole genome sequence for Glaciihabitans sp. CHu50b-6-2.</title>
        <authorList>
            <person name="Jin L."/>
        </authorList>
    </citation>
    <scope>NUCLEOTIDE SEQUENCE [LARGE SCALE GENOMIC DNA]</scope>
    <source>
        <strain evidence="6 7">CHu50b-6-2</strain>
    </source>
</reference>
<keyword evidence="7" id="KW-1185">Reference proteome</keyword>
<organism evidence="6 7">
    <name type="scientific">Lacisediminihabitans profunda</name>
    <dbReference type="NCBI Taxonomy" id="2594790"/>
    <lineage>
        <taxon>Bacteria</taxon>
        <taxon>Bacillati</taxon>
        <taxon>Actinomycetota</taxon>
        <taxon>Actinomycetes</taxon>
        <taxon>Micrococcales</taxon>
        <taxon>Microbacteriaceae</taxon>
        <taxon>Lacisediminihabitans</taxon>
    </lineage>
</organism>
<dbReference type="GO" id="GO:0046872">
    <property type="term" value="F:metal ion binding"/>
    <property type="evidence" value="ECO:0007669"/>
    <property type="project" value="UniProtKB-KW"/>
</dbReference>
<dbReference type="SUPFAM" id="SSF88723">
    <property type="entry name" value="PIN domain-like"/>
    <property type="match status" value="1"/>
</dbReference>
<evidence type="ECO:0000313" key="7">
    <source>
        <dbReference type="Proteomes" id="UP000321379"/>
    </source>
</evidence>
<dbReference type="Proteomes" id="UP000321379">
    <property type="component" value="Unassembled WGS sequence"/>
</dbReference>
<dbReference type="InterPro" id="IPR029060">
    <property type="entry name" value="PIN-like_dom_sf"/>
</dbReference>
<evidence type="ECO:0000259" key="5">
    <source>
        <dbReference type="Pfam" id="PF01850"/>
    </source>
</evidence>
<feature type="domain" description="PIN" evidence="5">
    <location>
        <begin position="3"/>
        <end position="111"/>
    </location>
</feature>
<evidence type="ECO:0000256" key="3">
    <source>
        <dbReference type="ARBA" id="ARBA00022801"/>
    </source>
</evidence>
<keyword evidence="2" id="KW-0479">Metal-binding</keyword>
<dbReference type="AlphaFoldDB" id="A0A5C8US81"/>
<dbReference type="Pfam" id="PF01850">
    <property type="entry name" value="PIN"/>
    <property type="match status" value="1"/>
</dbReference>
<name>A0A5C8US81_9MICO</name>
<proteinExistence type="predicted"/>